<feature type="domain" description="Outer membrane protein beta-barrel" evidence="6">
    <location>
        <begin position="642"/>
        <end position="833"/>
    </location>
</feature>
<name>A0A6C1AYJ1_9RHOO</name>
<dbReference type="Pfam" id="PF13505">
    <property type="entry name" value="OMP_b-brl"/>
    <property type="match status" value="2"/>
</dbReference>
<dbReference type="PANTHER" id="PTHR34001">
    <property type="entry name" value="BLL7405 PROTEIN"/>
    <property type="match status" value="1"/>
</dbReference>
<dbReference type="Pfam" id="PF10082">
    <property type="entry name" value="BBP2_2"/>
    <property type="match status" value="1"/>
</dbReference>
<feature type="chain" id="PRO_5025573095" evidence="5">
    <location>
        <begin position="16"/>
        <end position="845"/>
    </location>
</feature>
<organism evidence="7 8">
    <name type="scientific">Nitrogeniibacter mangrovi</name>
    <dbReference type="NCBI Taxonomy" id="2016596"/>
    <lineage>
        <taxon>Bacteria</taxon>
        <taxon>Pseudomonadati</taxon>
        <taxon>Pseudomonadota</taxon>
        <taxon>Betaproteobacteria</taxon>
        <taxon>Rhodocyclales</taxon>
        <taxon>Zoogloeaceae</taxon>
        <taxon>Nitrogeniibacter</taxon>
    </lineage>
</organism>
<dbReference type="PANTHER" id="PTHR34001:SF3">
    <property type="entry name" value="BLL7405 PROTEIN"/>
    <property type="match status" value="1"/>
</dbReference>
<keyword evidence="2 5" id="KW-0732">Signal</keyword>
<dbReference type="RefSeq" id="WP_173763599.1">
    <property type="nucleotide sequence ID" value="NZ_CP048836.1"/>
</dbReference>
<dbReference type="InterPro" id="IPR018759">
    <property type="entry name" value="BBP2_2"/>
</dbReference>
<feature type="region of interest" description="Disordered" evidence="4">
    <location>
        <begin position="234"/>
        <end position="257"/>
    </location>
</feature>
<dbReference type="InterPro" id="IPR027385">
    <property type="entry name" value="Beta-barrel_OMP"/>
</dbReference>
<evidence type="ECO:0000256" key="3">
    <source>
        <dbReference type="ARBA" id="ARBA00023136"/>
    </source>
</evidence>
<dbReference type="InterPro" id="IPR051692">
    <property type="entry name" value="OMP-like"/>
</dbReference>
<reference evidence="7 8" key="1">
    <citation type="submission" date="2020-02" db="EMBL/GenBank/DDBJ databases">
        <title>Nitrogenibacter mangrovi gen. nov., sp. nov. isolated from mangrove sediment, a denitrifying betaproteobacterium.</title>
        <authorList>
            <person name="Liao H."/>
            <person name="Tian Y."/>
        </authorList>
    </citation>
    <scope>NUCLEOTIDE SEQUENCE [LARGE SCALE GENOMIC DNA]</scope>
    <source>
        <strain evidence="7 8">M9-3-2</strain>
    </source>
</reference>
<dbReference type="AlphaFoldDB" id="A0A6C1AYJ1"/>
<comment type="subcellular location">
    <subcellularLocation>
        <location evidence="1">Cell outer membrane</location>
    </subcellularLocation>
</comment>
<evidence type="ECO:0000313" key="7">
    <source>
        <dbReference type="EMBL" id="QID16431.1"/>
    </source>
</evidence>
<dbReference type="KEGG" id="azq:G3580_01580"/>
<keyword evidence="8" id="KW-1185">Reference proteome</keyword>
<feature type="region of interest" description="Disordered" evidence="4">
    <location>
        <begin position="142"/>
        <end position="161"/>
    </location>
</feature>
<feature type="signal peptide" evidence="5">
    <location>
        <begin position="1"/>
        <end position="15"/>
    </location>
</feature>
<evidence type="ECO:0000313" key="8">
    <source>
        <dbReference type="Proteomes" id="UP000501991"/>
    </source>
</evidence>
<dbReference type="SUPFAM" id="SSF56935">
    <property type="entry name" value="Porins"/>
    <property type="match status" value="1"/>
</dbReference>
<evidence type="ECO:0000256" key="1">
    <source>
        <dbReference type="ARBA" id="ARBA00004442"/>
    </source>
</evidence>
<proteinExistence type="predicted"/>
<dbReference type="GO" id="GO:0009279">
    <property type="term" value="C:cell outer membrane"/>
    <property type="evidence" value="ECO:0007669"/>
    <property type="project" value="UniProtKB-SubCell"/>
</dbReference>
<evidence type="ECO:0000256" key="5">
    <source>
        <dbReference type="SAM" id="SignalP"/>
    </source>
</evidence>
<dbReference type="Gene3D" id="2.40.160.20">
    <property type="match status" value="2"/>
</dbReference>
<protein>
    <submittedName>
        <fullName evidence="7">Outer membrane beta-barrel protein</fullName>
    </submittedName>
</protein>
<dbReference type="InterPro" id="IPR011250">
    <property type="entry name" value="OMP/PagP_B-barrel"/>
</dbReference>
<accession>A0A6C1AYJ1</accession>
<keyword evidence="3" id="KW-0472">Membrane</keyword>
<sequence>MLLASLFAIATPVFAQSTDDGLTRTEASRETADRDAEGELKARTGLPWGNFRVYPSITLTHGLDSNLYGEARGETRSWVTTLTPAIEARSQWARHGLDLSAGADLTSYPAHSAENTDDYWLKAAGHVDLTDTGQLLGQAYARRDHEERGSPESTSGETPTIYDTHGVVLGVNQRLGDVTLRLGLVHETLDFDTPTGILGTNDDRDRTLDSIGMRASYAVATGLSVFAQVTTDTRHYDETEDDNGYRRDSDGHRVTVGASGGTGRVRWEAFAGEIQQDYDDARLQDVHRPYAGAVVRWQAASATRITGRFSQSLNETTLAGASSYFTSNVSAKLEHALDAHWLITGALAYGRSDYQGIDLTNRTLRGDLGVRYYLNDDWFAGASYRYLHRGSTLAAYEYFDDLLYVSVGYAPRQRQLRWPGTPTTLSSAFVPATAGGLYLGVSAGAMSAATSTFGARDTGASINTDDGDFAGSGATGGLFAGYGIALSGWQVALEATAERGDTAWSHAHVDTPLGAEDRIFGVRSGDTGGVALRVGHDMSGGLIYGRLGLVWTDFASHYVNAAATPAANVEQDTTRRGLRFGVGTEVPLGRHAFIRSEYAYTDYDGFHVFDGQNPQTFSPATSAFTLGLGWRFGGGDPATAPATPAPASPEGFYAGVGARQAMLATDLHAIHGTDNSVLDATFGNQSTALDLFAGIDTTFGRLYVGAEIDLATSDFGWAHDRVVSGPGGRDFSLDRKGSYGAGLRLGYRLTPGAMIYGRIGEERAKFDARYARGNATPVQFAEYRHGTRLGLGTEMALGTRGFFRIEYSEIDFGTFRFIAPPQANGDQVRYEAHESRVDMAWGVRF</sequence>
<dbReference type="EMBL" id="CP048836">
    <property type="protein sequence ID" value="QID16431.1"/>
    <property type="molecule type" value="Genomic_DNA"/>
</dbReference>
<feature type="compositionally biased region" description="Basic and acidic residues" evidence="4">
    <location>
        <begin position="234"/>
        <end position="253"/>
    </location>
</feature>
<dbReference type="SUPFAM" id="SSF56925">
    <property type="entry name" value="OMPA-like"/>
    <property type="match status" value="2"/>
</dbReference>
<gene>
    <name evidence="7" type="ORF">G3580_01580</name>
</gene>
<evidence type="ECO:0000259" key="6">
    <source>
        <dbReference type="Pfam" id="PF13505"/>
    </source>
</evidence>
<dbReference type="Proteomes" id="UP000501991">
    <property type="component" value="Chromosome"/>
</dbReference>
<evidence type="ECO:0000256" key="4">
    <source>
        <dbReference type="SAM" id="MobiDB-lite"/>
    </source>
</evidence>
<evidence type="ECO:0000256" key="2">
    <source>
        <dbReference type="ARBA" id="ARBA00022729"/>
    </source>
</evidence>
<feature type="domain" description="Outer membrane protein beta-barrel" evidence="6">
    <location>
        <begin position="441"/>
        <end position="632"/>
    </location>
</feature>